<dbReference type="InterPro" id="IPR036908">
    <property type="entry name" value="RlpA-like_sf"/>
</dbReference>
<keyword evidence="4" id="KW-0732">Signal</keyword>
<dbReference type="InterPro" id="IPR005795">
    <property type="entry name" value="LolPI"/>
</dbReference>
<dbReference type="InterPro" id="IPR007117">
    <property type="entry name" value="Expansin_CBD"/>
</dbReference>
<proteinExistence type="inferred from homology"/>
<name>A0AAE1K2Z3_9FABA</name>
<evidence type="ECO:0008006" key="9">
    <source>
        <dbReference type="Google" id="ProtNLM"/>
    </source>
</evidence>
<dbReference type="Proteomes" id="UP001293593">
    <property type="component" value="Unassembled WGS sequence"/>
</dbReference>
<dbReference type="Gene3D" id="2.40.40.10">
    <property type="entry name" value="RlpA-like domain"/>
    <property type="match status" value="1"/>
</dbReference>
<evidence type="ECO:0000256" key="3">
    <source>
        <dbReference type="RuleBase" id="RU003460"/>
    </source>
</evidence>
<keyword evidence="8" id="KW-1185">Reference proteome</keyword>
<feature type="domain" description="Expansin-like EG45" evidence="5">
    <location>
        <begin position="46"/>
        <end position="150"/>
    </location>
</feature>
<dbReference type="SUPFAM" id="SSF49590">
    <property type="entry name" value="PHL pollen allergen"/>
    <property type="match status" value="1"/>
</dbReference>
<evidence type="ECO:0000256" key="2">
    <source>
        <dbReference type="ARBA" id="ARBA00022525"/>
    </source>
</evidence>
<dbReference type="GO" id="GO:0005576">
    <property type="term" value="C:extracellular region"/>
    <property type="evidence" value="ECO:0007669"/>
    <property type="project" value="UniProtKB-SubCell"/>
</dbReference>
<dbReference type="GO" id="GO:0009653">
    <property type="term" value="P:anatomical structure morphogenesis"/>
    <property type="evidence" value="ECO:0007669"/>
    <property type="project" value="UniProtKB-ARBA"/>
</dbReference>
<dbReference type="PROSITE" id="PS50842">
    <property type="entry name" value="EXPANSIN_EG45"/>
    <property type="match status" value="1"/>
</dbReference>
<comment type="subcellular location">
    <subcellularLocation>
        <location evidence="1">Secreted</location>
    </subcellularLocation>
</comment>
<gene>
    <name evidence="7" type="ORF">QN277_028084</name>
</gene>
<dbReference type="InterPro" id="IPR009009">
    <property type="entry name" value="RlpA-like_DPBB"/>
</dbReference>
<evidence type="ECO:0000313" key="7">
    <source>
        <dbReference type="EMBL" id="KAK4262535.1"/>
    </source>
</evidence>
<evidence type="ECO:0000259" key="5">
    <source>
        <dbReference type="PROSITE" id="PS50842"/>
    </source>
</evidence>
<dbReference type="InterPro" id="IPR007112">
    <property type="entry name" value="Expansin/allergen_DPBB_dom"/>
</dbReference>
<evidence type="ECO:0000259" key="6">
    <source>
        <dbReference type="PROSITE" id="PS50843"/>
    </source>
</evidence>
<dbReference type="SUPFAM" id="SSF50685">
    <property type="entry name" value="Barwin-like endoglucanases"/>
    <property type="match status" value="1"/>
</dbReference>
<comment type="similarity">
    <text evidence="3">Belongs to the expansin family.</text>
</comment>
<sequence>MELHSKYQVGRLVCVMLLLPTLCTSQDFTSSRATYYGSPDCYGTPRGACGYGEYGRTVNDGSVAGVSGLWKGGSGCGACYQVRCKNSGVCDEYGTYVVVTDYGQGDRTDFVMSPLAYARMGRNPDASQELFKYGVVEVEYRRIPCRYGGYNVVFKVQEQSSYPDYIAILVLYVAGENDITAVEVFQEDRQQWRPLRRAYGVVFDAENPPRSDLTLRFQVSGRGGVYWVQAKNAIPSDWKAGEAYDSQVQLD</sequence>
<evidence type="ECO:0000313" key="8">
    <source>
        <dbReference type="Proteomes" id="UP001293593"/>
    </source>
</evidence>
<dbReference type="InterPro" id="IPR007118">
    <property type="entry name" value="Expan_Lol_pI"/>
</dbReference>
<comment type="caution">
    <text evidence="7">The sequence shown here is derived from an EMBL/GenBank/DDBJ whole genome shotgun (WGS) entry which is preliminary data.</text>
</comment>
<feature type="domain" description="Expansin-like CBD" evidence="6">
    <location>
        <begin position="164"/>
        <end position="246"/>
    </location>
</feature>
<dbReference type="PRINTS" id="PR01225">
    <property type="entry name" value="EXPANSNFAMLY"/>
</dbReference>
<protein>
    <recommendedName>
        <fullName evidence="9">Expansin-like B1</fullName>
    </recommendedName>
</protein>
<organism evidence="7 8">
    <name type="scientific">Acacia crassicarpa</name>
    <name type="common">northern wattle</name>
    <dbReference type="NCBI Taxonomy" id="499986"/>
    <lineage>
        <taxon>Eukaryota</taxon>
        <taxon>Viridiplantae</taxon>
        <taxon>Streptophyta</taxon>
        <taxon>Embryophyta</taxon>
        <taxon>Tracheophyta</taxon>
        <taxon>Spermatophyta</taxon>
        <taxon>Magnoliopsida</taxon>
        <taxon>eudicotyledons</taxon>
        <taxon>Gunneridae</taxon>
        <taxon>Pentapetalae</taxon>
        <taxon>rosids</taxon>
        <taxon>fabids</taxon>
        <taxon>Fabales</taxon>
        <taxon>Fabaceae</taxon>
        <taxon>Caesalpinioideae</taxon>
        <taxon>mimosoid clade</taxon>
        <taxon>Acacieae</taxon>
        <taxon>Acacia</taxon>
    </lineage>
</organism>
<evidence type="ECO:0000256" key="1">
    <source>
        <dbReference type="ARBA" id="ARBA00004613"/>
    </source>
</evidence>
<dbReference type="Pfam" id="PF01357">
    <property type="entry name" value="Expansin_C"/>
    <property type="match status" value="1"/>
</dbReference>
<dbReference type="PANTHER" id="PTHR31692:SF2">
    <property type="entry name" value="EXPANSIN-LIKE B1"/>
    <property type="match status" value="1"/>
</dbReference>
<feature type="chain" id="PRO_5041958627" description="Expansin-like B1" evidence="4">
    <location>
        <begin position="26"/>
        <end position="251"/>
    </location>
</feature>
<dbReference type="AlphaFoldDB" id="A0AAE1K2Z3"/>
<dbReference type="EMBL" id="JAWXYG010000009">
    <property type="protein sequence ID" value="KAK4262535.1"/>
    <property type="molecule type" value="Genomic_DNA"/>
</dbReference>
<dbReference type="PANTHER" id="PTHR31692">
    <property type="entry name" value="EXPANSIN-B3"/>
    <property type="match status" value="1"/>
</dbReference>
<dbReference type="Pfam" id="PF03330">
    <property type="entry name" value="DPBB_1"/>
    <property type="match status" value="1"/>
</dbReference>
<reference evidence="7" key="1">
    <citation type="submission" date="2023-10" db="EMBL/GenBank/DDBJ databases">
        <title>Chromosome-level genome of the transformable northern wattle, Acacia crassicarpa.</title>
        <authorList>
            <person name="Massaro I."/>
            <person name="Sinha N.R."/>
            <person name="Poethig S."/>
            <person name="Leichty A.R."/>
        </authorList>
    </citation>
    <scope>NUCLEOTIDE SEQUENCE</scope>
    <source>
        <strain evidence="7">Acra3RX</strain>
        <tissue evidence="7">Leaf</tissue>
    </source>
</reference>
<dbReference type="PROSITE" id="PS50843">
    <property type="entry name" value="EXPANSIN_CBD"/>
    <property type="match status" value="1"/>
</dbReference>
<feature type="signal peptide" evidence="4">
    <location>
        <begin position="1"/>
        <end position="25"/>
    </location>
</feature>
<accession>A0AAE1K2Z3</accession>
<keyword evidence="2" id="KW-0964">Secreted</keyword>
<dbReference type="PRINTS" id="PR00829">
    <property type="entry name" value="LOLP1ALLERGN"/>
</dbReference>
<dbReference type="Gene3D" id="2.60.40.760">
    <property type="entry name" value="Expansin, cellulose-binding-like domain"/>
    <property type="match status" value="1"/>
</dbReference>
<dbReference type="InterPro" id="IPR036749">
    <property type="entry name" value="Expansin_CBD_sf"/>
</dbReference>
<dbReference type="CDD" id="cd22277">
    <property type="entry name" value="DPBB_EXLB_N"/>
    <property type="match status" value="1"/>
</dbReference>
<evidence type="ECO:0000256" key="4">
    <source>
        <dbReference type="SAM" id="SignalP"/>
    </source>
</evidence>